<evidence type="ECO:0000256" key="7">
    <source>
        <dbReference type="SAM" id="Phobius"/>
    </source>
</evidence>
<dbReference type="RefSeq" id="WP_246227774.1">
    <property type="nucleotide sequence ID" value="NZ_AP022596.1"/>
</dbReference>
<evidence type="ECO:0000256" key="2">
    <source>
        <dbReference type="ARBA" id="ARBA00022475"/>
    </source>
</evidence>
<feature type="transmembrane region" description="Helical" evidence="7">
    <location>
        <begin position="75"/>
        <end position="101"/>
    </location>
</feature>
<feature type="region of interest" description="Disordered" evidence="6">
    <location>
        <begin position="264"/>
        <end position="294"/>
    </location>
</feature>
<feature type="transmembrane region" description="Helical" evidence="7">
    <location>
        <begin position="113"/>
        <end position="136"/>
    </location>
</feature>
<gene>
    <name evidence="8" type="ORF">MHEL_15880</name>
</gene>
<feature type="transmembrane region" description="Helical" evidence="7">
    <location>
        <begin position="6"/>
        <end position="27"/>
    </location>
</feature>
<evidence type="ECO:0000256" key="3">
    <source>
        <dbReference type="ARBA" id="ARBA00022692"/>
    </source>
</evidence>
<feature type="transmembrane region" description="Helical" evidence="7">
    <location>
        <begin position="48"/>
        <end position="69"/>
    </location>
</feature>
<evidence type="ECO:0008006" key="10">
    <source>
        <dbReference type="Google" id="ProtNLM"/>
    </source>
</evidence>
<evidence type="ECO:0000313" key="9">
    <source>
        <dbReference type="Proteomes" id="UP000467148"/>
    </source>
</evidence>
<feature type="transmembrane region" description="Helical" evidence="7">
    <location>
        <begin position="180"/>
        <end position="208"/>
    </location>
</feature>
<feature type="transmembrane region" description="Helical" evidence="7">
    <location>
        <begin position="148"/>
        <end position="168"/>
    </location>
</feature>
<keyword evidence="5 7" id="KW-0472">Membrane</keyword>
<evidence type="ECO:0000256" key="5">
    <source>
        <dbReference type="ARBA" id="ARBA00023136"/>
    </source>
</evidence>
<dbReference type="Pfam" id="PF09678">
    <property type="entry name" value="Caa3_CtaG"/>
    <property type="match status" value="1"/>
</dbReference>
<dbReference type="KEGG" id="mhev:MHEL_15880"/>
<keyword evidence="4 7" id="KW-1133">Transmembrane helix</keyword>
<proteinExistence type="predicted"/>
<evidence type="ECO:0000256" key="1">
    <source>
        <dbReference type="ARBA" id="ARBA00004651"/>
    </source>
</evidence>
<organism evidence="8 9">
    <name type="scientific">Mycolicibacterium helvum</name>
    <dbReference type="NCBI Taxonomy" id="1534349"/>
    <lineage>
        <taxon>Bacteria</taxon>
        <taxon>Bacillati</taxon>
        <taxon>Actinomycetota</taxon>
        <taxon>Actinomycetes</taxon>
        <taxon>Mycobacteriales</taxon>
        <taxon>Mycobacteriaceae</taxon>
        <taxon>Mycolicibacterium</taxon>
    </lineage>
</organism>
<comment type="subcellular location">
    <subcellularLocation>
        <location evidence="1">Cell membrane</location>
        <topology evidence="1">Multi-pass membrane protein</topology>
    </subcellularLocation>
</comment>
<evidence type="ECO:0000256" key="6">
    <source>
        <dbReference type="SAM" id="MobiDB-lite"/>
    </source>
</evidence>
<protein>
    <recommendedName>
        <fullName evidence="10">Copper resistance protein CopD</fullName>
    </recommendedName>
</protein>
<keyword evidence="3 7" id="KW-0812">Transmembrane</keyword>
<feature type="transmembrane region" description="Helical" evidence="7">
    <location>
        <begin position="228"/>
        <end position="249"/>
    </location>
</feature>
<name>A0A7I7T534_9MYCO</name>
<dbReference type="InterPro" id="IPR019108">
    <property type="entry name" value="Caa3_assmbl_CtaG-rel"/>
</dbReference>
<sequence>MVLGSWTLDGSALVVIALASAIYLVCYQRIKGTAAVGRGQAGCYMSGIAVWALATFSAVGVYAPVLFWVRALQVLLLLLVVPFLLALGRPLAVLCAAAPPIKRSVESALSSRVLRVVCSPLATSAAMLVTPWLLYLTPWYVTSMNGPAAAATRLLLVVVGFGYFYARLQTDPVPRRFSPLVSIGISVVESLADGVLGVVLWLGPLIAVDYYASLQRNWGPSPRIDQSIGAGILWIAGDALSIPFVLVLMRQLGSHERRRAAQVDAELEDDMGEEGPVPTLWWENDPQLRDRFRP</sequence>
<accession>A0A7I7T534</accession>
<keyword evidence="2" id="KW-1003">Cell membrane</keyword>
<dbReference type="AlphaFoldDB" id="A0A7I7T534"/>
<dbReference type="GO" id="GO:0005886">
    <property type="term" value="C:plasma membrane"/>
    <property type="evidence" value="ECO:0007669"/>
    <property type="project" value="UniProtKB-SubCell"/>
</dbReference>
<evidence type="ECO:0000256" key="4">
    <source>
        <dbReference type="ARBA" id="ARBA00022989"/>
    </source>
</evidence>
<keyword evidence="9" id="KW-1185">Reference proteome</keyword>
<evidence type="ECO:0000313" key="8">
    <source>
        <dbReference type="EMBL" id="BBY63345.1"/>
    </source>
</evidence>
<dbReference type="Proteomes" id="UP000467148">
    <property type="component" value="Chromosome"/>
</dbReference>
<dbReference type="EMBL" id="AP022596">
    <property type="protein sequence ID" value="BBY63345.1"/>
    <property type="molecule type" value="Genomic_DNA"/>
</dbReference>
<reference evidence="8 9" key="1">
    <citation type="journal article" date="2019" name="Emerg. Microbes Infect.">
        <title>Comprehensive subspecies identification of 175 nontuberculous mycobacteria species based on 7547 genomic profiles.</title>
        <authorList>
            <person name="Matsumoto Y."/>
            <person name="Kinjo T."/>
            <person name="Motooka D."/>
            <person name="Nabeya D."/>
            <person name="Jung N."/>
            <person name="Uechi K."/>
            <person name="Horii T."/>
            <person name="Iida T."/>
            <person name="Fujita J."/>
            <person name="Nakamura S."/>
        </authorList>
    </citation>
    <scope>NUCLEOTIDE SEQUENCE [LARGE SCALE GENOMIC DNA]</scope>
    <source>
        <strain evidence="8 9">JCM 30396</strain>
    </source>
</reference>